<accession>A0ABW6UHV4</accession>
<comment type="caution">
    <text evidence="1">The sequence shown here is derived from an EMBL/GenBank/DDBJ whole genome shotgun (WGS) entry which is preliminary data.</text>
</comment>
<dbReference type="Proteomes" id="UP001602058">
    <property type="component" value="Unassembled WGS sequence"/>
</dbReference>
<evidence type="ECO:0000313" key="1">
    <source>
        <dbReference type="EMBL" id="MFF4522313.1"/>
    </source>
</evidence>
<evidence type="ECO:0000313" key="2">
    <source>
        <dbReference type="Proteomes" id="UP001602058"/>
    </source>
</evidence>
<sequence length="112" mass="12209">MTYDIEGRGEARLLPWVGPEGKPCYVVTDGAGYVSRMADTVERLQLGMAGGLLDHAAEILADRRATPAQLRFLLARMSESLTDVRRIAESRGARLPVPVHRDPDVASFETSG</sequence>
<organism evidence="1 2">
    <name type="scientific">Streptomyces bluensis</name>
    <dbReference type="NCBI Taxonomy" id="33897"/>
    <lineage>
        <taxon>Bacteria</taxon>
        <taxon>Bacillati</taxon>
        <taxon>Actinomycetota</taxon>
        <taxon>Actinomycetes</taxon>
        <taxon>Kitasatosporales</taxon>
        <taxon>Streptomycetaceae</taxon>
        <taxon>Streptomyces</taxon>
    </lineage>
</organism>
<proteinExistence type="predicted"/>
<keyword evidence="2" id="KW-1185">Reference proteome</keyword>
<dbReference type="EMBL" id="JBIAWJ010000005">
    <property type="protein sequence ID" value="MFF4522313.1"/>
    <property type="molecule type" value="Genomic_DNA"/>
</dbReference>
<protein>
    <submittedName>
        <fullName evidence="1">Uncharacterized protein</fullName>
    </submittedName>
</protein>
<name>A0ABW6UHV4_9ACTN</name>
<reference evidence="1 2" key="1">
    <citation type="submission" date="2024-10" db="EMBL/GenBank/DDBJ databases">
        <title>The Natural Products Discovery Center: Release of the First 8490 Sequenced Strains for Exploring Actinobacteria Biosynthetic Diversity.</title>
        <authorList>
            <person name="Kalkreuter E."/>
            <person name="Kautsar S.A."/>
            <person name="Yang D."/>
            <person name="Bader C.D."/>
            <person name="Teijaro C.N."/>
            <person name="Fluegel L."/>
            <person name="Davis C.M."/>
            <person name="Simpson J.R."/>
            <person name="Lauterbach L."/>
            <person name="Steele A.D."/>
            <person name="Gui C."/>
            <person name="Meng S."/>
            <person name="Li G."/>
            <person name="Viehrig K."/>
            <person name="Ye F."/>
            <person name="Su P."/>
            <person name="Kiefer A.F."/>
            <person name="Nichols A."/>
            <person name="Cepeda A.J."/>
            <person name="Yan W."/>
            <person name="Fan B."/>
            <person name="Jiang Y."/>
            <person name="Adhikari A."/>
            <person name="Zheng C.-J."/>
            <person name="Schuster L."/>
            <person name="Cowan T.M."/>
            <person name="Smanski M.J."/>
            <person name="Chevrette M.G."/>
            <person name="De Carvalho L.P.S."/>
            <person name="Shen B."/>
        </authorList>
    </citation>
    <scope>NUCLEOTIDE SEQUENCE [LARGE SCALE GENOMIC DNA]</scope>
    <source>
        <strain evidence="1 2">NPDC001390</strain>
    </source>
</reference>
<gene>
    <name evidence="1" type="ORF">ACFY1D_12830</name>
</gene>
<dbReference type="RefSeq" id="WP_351087912.1">
    <property type="nucleotide sequence ID" value="NZ_JBEOZG010000069.1"/>
</dbReference>